<evidence type="ECO:0000313" key="8">
    <source>
        <dbReference type="Proteomes" id="UP001179952"/>
    </source>
</evidence>
<evidence type="ECO:0000259" key="6">
    <source>
        <dbReference type="Pfam" id="PF03168"/>
    </source>
</evidence>
<dbReference type="GO" id="GO:0098542">
    <property type="term" value="P:defense response to other organism"/>
    <property type="evidence" value="ECO:0007669"/>
    <property type="project" value="InterPro"/>
</dbReference>
<proteinExistence type="predicted"/>
<dbReference type="Proteomes" id="UP001179952">
    <property type="component" value="Unassembled WGS sequence"/>
</dbReference>
<dbReference type="PANTHER" id="PTHR31234:SF4">
    <property type="entry name" value="EXPRESSED PROTEIN"/>
    <property type="match status" value="1"/>
</dbReference>
<comment type="caution">
    <text evidence="7">The sequence shown here is derived from an EMBL/GenBank/DDBJ whole genome shotgun (WGS) entry which is preliminary data.</text>
</comment>
<gene>
    <name evidence="7" type="ORF">QJS04_geneDACA001546</name>
</gene>
<dbReference type="AlphaFoldDB" id="A0AAV9BGP5"/>
<comment type="subcellular location">
    <subcellularLocation>
        <location evidence="1">Membrane</location>
        <topology evidence="1">Single-pass membrane protein</topology>
    </subcellularLocation>
</comment>
<evidence type="ECO:0000256" key="2">
    <source>
        <dbReference type="ARBA" id="ARBA00022692"/>
    </source>
</evidence>
<dbReference type="GO" id="GO:0016020">
    <property type="term" value="C:membrane"/>
    <property type="evidence" value="ECO:0007669"/>
    <property type="project" value="UniProtKB-SubCell"/>
</dbReference>
<evidence type="ECO:0000313" key="7">
    <source>
        <dbReference type="EMBL" id="KAK1275547.1"/>
    </source>
</evidence>
<keyword evidence="4 5" id="KW-0472">Membrane</keyword>
<evidence type="ECO:0000256" key="1">
    <source>
        <dbReference type="ARBA" id="ARBA00004167"/>
    </source>
</evidence>
<dbReference type="EMBL" id="JAUJYN010000003">
    <property type="protein sequence ID" value="KAK1275547.1"/>
    <property type="molecule type" value="Genomic_DNA"/>
</dbReference>
<feature type="domain" description="Late embryogenesis abundant protein LEA-2 subgroup" evidence="6">
    <location>
        <begin position="116"/>
        <end position="212"/>
    </location>
</feature>
<accession>A0AAV9BGP5</accession>
<sequence length="235" mass="26637">MFWKTEDSSSGDAAATFHHQYRPEPPSYAVVGQPVDPPDSYVLLLPRRPRRRCRCRCLSSSSSLLSFALPLVVVSAIALLLLWPSRPDLTLVRLNLNHFRVLTRPIVALDVELGLKLKIRNRDFFSLVYESLDVSIGYRGRPLGFVEAEGPARIRARGVSYVDAVLKVNGVRVLDDALYLIEDLARGSIPFDTVTDIKGYLHFFFFEIPIKARMSCEVHVDVEKQTIISQNCYRE</sequence>
<dbReference type="Gene3D" id="2.60.40.1820">
    <property type="match status" value="1"/>
</dbReference>
<feature type="transmembrane region" description="Helical" evidence="5">
    <location>
        <begin position="57"/>
        <end position="83"/>
    </location>
</feature>
<evidence type="ECO:0000256" key="4">
    <source>
        <dbReference type="ARBA" id="ARBA00023136"/>
    </source>
</evidence>
<dbReference type="InterPro" id="IPR004864">
    <property type="entry name" value="LEA_2"/>
</dbReference>
<organism evidence="7 8">
    <name type="scientific">Acorus gramineus</name>
    <name type="common">Dwarf sweet flag</name>
    <dbReference type="NCBI Taxonomy" id="55184"/>
    <lineage>
        <taxon>Eukaryota</taxon>
        <taxon>Viridiplantae</taxon>
        <taxon>Streptophyta</taxon>
        <taxon>Embryophyta</taxon>
        <taxon>Tracheophyta</taxon>
        <taxon>Spermatophyta</taxon>
        <taxon>Magnoliopsida</taxon>
        <taxon>Liliopsida</taxon>
        <taxon>Acoraceae</taxon>
        <taxon>Acorus</taxon>
    </lineage>
</organism>
<dbReference type="SUPFAM" id="SSF117070">
    <property type="entry name" value="LEA14-like"/>
    <property type="match status" value="1"/>
</dbReference>
<evidence type="ECO:0000256" key="3">
    <source>
        <dbReference type="ARBA" id="ARBA00022989"/>
    </source>
</evidence>
<keyword evidence="3 5" id="KW-1133">Transmembrane helix</keyword>
<keyword evidence="8" id="KW-1185">Reference proteome</keyword>
<dbReference type="Pfam" id="PF03168">
    <property type="entry name" value="LEA_2"/>
    <property type="match status" value="1"/>
</dbReference>
<dbReference type="PANTHER" id="PTHR31234">
    <property type="entry name" value="LATE EMBRYOGENESIS ABUNDANT (LEA) HYDROXYPROLINE-RICH GLYCOPROTEIN FAMILY"/>
    <property type="match status" value="1"/>
</dbReference>
<protein>
    <recommendedName>
        <fullName evidence="6">Late embryogenesis abundant protein LEA-2 subgroup domain-containing protein</fullName>
    </recommendedName>
</protein>
<name>A0AAV9BGP5_ACOGR</name>
<dbReference type="InterPro" id="IPR044839">
    <property type="entry name" value="NDR1-like"/>
</dbReference>
<reference evidence="7" key="2">
    <citation type="submission" date="2023-06" db="EMBL/GenBank/DDBJ databases">
        <authorList>
            <person name="Ma L."/>
            <person name="Liu K.-W."/>
            <person name="Li Z."/>
            <person name="Hsiao Y.-Y."/>
            <person name="Qi Y."/>
            <person name="Fu T."/>
            <person name="Tang G."/>
            <person name="Zhang D."/>
            <person name="Sun W.-H."/>
            <person name="Liu D.-K."/>
            <person name="Li Y."/>
            <person name="Chen G.-Z."/>
            <person name="Liu X.-D."/>
            <person name="Liao X.-Y."/>
            <person name="Jiang Y.-T."/>
            <person name="Yu X."/>
            <person name="Hao Y."/>
            <person name="Huang J."/>
            <person name="Zhao X.-W."/>
            <person name="Ke S."/>
            <person name="Chen Y.-Y."/>
            <person name="Wu W.-L."/>
            <person name="Hsu J.-L."/>
            <person name="Lin Y.-F."/>
            <person name="Huang M.-D."/>
            <person name="Li C.-Y."/>
            <person name="Huang L."/>
            <person name="Wang Z.-W."/>
            <person name="Zhao X."/>
            <person name="Zhong W.-Y."/>
            <person name="Peng D.-H."/>
            <person name="Ahmad S."/>
            <person name="Lan S."/>
            <person name="Zhang J.-S."/>
            <person name="Tsai W.-C."/>
            <person name="Van De Peer Y."/>
            <person name="Liu Z.-J."/>
        </authorList>
    </citation>
    <scope>NUCLEOTIDE SEQUENCE</scope>
    <source>
        <strain evidence="7">SCP</strain>
        <tissue evidence="7">Leaves</tissue>
    </source>
</reference>
<keyword evidence="2 5" id="KW-0812">Transmembrane</keyword>
<reference evidence="7" key="1">
    <citation type="journal article" date="2023" name="Nat. Commun.">
        <title>Diploid and tetraploid genomes of Acorus and the evolution of monocots.</title>
        <authorList>
            <person name="Ma L."/>
            <person name="Liu K.W."/>
            <person name="Li Z."/>
            <person name="Hsiao Y.Y."/>
            <person name="Qi Y."/>
            <person name="Fu T."/>
            <person name="Tang G.D."/>
            <person name="Zhang D."/>
            <person name="Sun W.H."/>
            <person name="Liu D.K."/>
            <person name="Li Y."/>
            <person name="Chen G.Z."/>
            <person name="Liu X.D."/>
            <person name="Liao X.Y."/>
            <person name="Jiang Y.T."/>
            <person name="Yu X."/>
            <person name="Hao Y."/>
            <person name="Huang J."/>
            <person name="Zhao X.W."/>
            <person name="Ke S."/>
            <person name="Chen Y.Y."/>
            <person name="Wu W.L."/>
            <person name="Hsu J.L."/>
            <person name="Lin Y.F."/>
            <person name="Huang M.D."/>
            <person name="Li C.Y."/>
            <person name="Huang L."/>
            <person name="Wang Z.W."/>
            <person name="Zhao X."/>
            <person name="Zhong W.Y."/>
            <person name="Peng D.H."/>
            <person name="Ahmad S."/>
            <person name="Lan S."/>
            <person name="Zhang J.S."/>
            <person name="Tsai W.C."/>
            <person name="Van de Peer Y."/>
            <person name="Liu Z.J."/>
        </authorList>
    </citation>
    <scope>NUCLEOTIDE SEQUENCE</scope>
    <source>
        <strain evidence="7">SCP</strain>
    </source>
</reference>
<evidence type="ECO:0000256" key="5">
    <source>
        <dbReference type="SAM" id="Phobius"/>
    </source>
</evidence>